<dbReference type="PANTHER" id="PTHR23507:SF1">
    <property type="entry name" value="FI18259P1-RELATED"/>
    <property type="match status" value="1"/>
</dbReference>
<keyword evidence="2 5" id="KW-0812">Transmembrane</keyword>
<feature type="transmembrane region" description="Helical" evidence="5">
    <location>
        <begin position="404"/>
        <end position="426"/>
    </location>
</feature>
<feature type="transmembrane region" description="Helical" evidence="5">
    <location>
        <begin position="348"/>
        <end position="368"/>
    </location>
</feature>
<evidence type="ECO:0000256" key="5">
    <source>
        <dbReference type="SAM" id="Phobius"/>
    </source>
</evidence>
<keyword evidence="4 5" id="KW-0472">Membrane</keyword>
<proteinExistence type="predicted"/>
<evidence type="ECO:0000256" key="2">
    <source>
        <dbReference type="ARBA" id="ARBA00022692"/>
    </source>
</evidence>
<evidence type="ECO:0000313" key="6">
    <source>
        <dbReference type="EMBL" id="SOQ38098.1"/>
    </source>
</evidence>
<dbReference type="Gene3D" id="1.20.1250.20">
    <property type="entry name" value="MFS general substrate transporter like domains"/>
    <property type="match status" value="1"/>
</dbReference>
<dbReference type="InterPro" id="IPR011701">
    <property type="entry name" value="MFS"/>
</dbReference>
<name>A0A2H1VB83_SPOFR</name>
<feature type="transmembrane region" description="Helical" evidence="5">
    <location>
        <begin position="213"/>
        <end position="234"/>
    </location>
</feature>
<dbReference type="PANTHER" id="PTHR23507">
    <property type="entry name" value="ZGC:174356"/>
    <property type="match status" value="1"/>
</dbReference>
<organism evidence="6">
    <name type="scientific">Spodoptera frugiperda</name>
    <name type="common">Fall armyworm</name>
    <dbReference type="NCBI Taxonomy" id="7108"/>
    <lineage>
        <taxon>Eukaryota</taxon>
        <taxon>Metazoa</taxon>
        <taxon>Ecdysozoa</taxon>
        <taxon>Arthropoda</taxon>
        <taxon>Hexapoda</taxon>
        <taxon>Insecta</taxon>
        <taxon>Pterygota</taxon>
        <taxon>Neoptera</taxon>
        <taxon>Endopterygota</taxon>
        <taxon>Lepidoptera</taxon>
        <taxon>Glossata</taxon>
        <taxon>Ditrysia</taxon>
        <taxon>Noctuoidea</taxon>
        <taxon>Noctuidae</taxon>
        <taxon>Amphipyrinae</taxon>
        <taxon>Spodoptera</taxon>
    </lineage>
</organism>
<gene>
    <name evidence="6" type="ORF">SFRICE_009724</name>
</gene>
<dbReference type="SUPFAM" id="SSF103473">
    <property type="entry name" value="MFS general substrate transporter"/>
    <property type="match status" value="1"/>
</dbReference>
<keyword evidence="3 5" id="KW-1133">Transmembrane helix</keyword>
<dbReference type="InterPro" id="IPR036259">
    <property type="entry name" value="MFS_trans_sf"/>
</dbReference>
<feature type="transmembrane region" description="Helical" evidence="5">
    <location>
        <begin position="147"/>
        <end position="168"/>
    </location>
</feature>
<dbReference type="GO" id="GO:0016020">
    <property type="term" value="C:membrane"/>
    <property type="evidence" value="ECO:0007669"/>
    <property type="project" value="UniProtKB-SubCell"/>
</dbReference>
<feature type="transmembrane region" description="Helical" evidence="5">
    <location>
        <begin position="310"/>
        <end position="328"/>
    </location>
</feature>
<feature type="transmembrane region" description="Helical" evidence="5">
    <location>
        <begin position="473"/>
        <end position="494"/>
    </location>
</feature>
<feature type="transmembrane region" description="Helical" evidence="5">
    <location>
        <begin position="54"/>
        <end position="73"/>
    </location>
</feature>
<evidence type="ECO:0000256" key="4">
    <source>
        <dbReference type="ARBA" id="ARBA00023136"/>
    </source>
</evidence>
<reference evidence="6" key="1">
    <citation type="submission" date="2016-07" db="EMBL/GenBank/DDBJ databases">
        <authorList>
            <person name="Bretaudeau A."/>
        </authorList>
    </citation>
    <scope>NUCLEOTIDE SEQUENCE</scope>
    <source>
        <strain evidence="6">Rice</strain>
        <tissue evidence="6">Whole body</tissue>
    </source>
</reference>
<comment type="subcellular location">
    <subcellularLocation>
        <location evidence="1">Membrane</location>
        <topology evidence="1">Multi-pass membrane protein</topology>
    </subcellularLocation>
</comment>
<feature type="transmembrane region" description="Helical" evidence="5">
    <location>
        <begin position="180"/>
        <end position="201"/>
    </location>
</feature>
<feature type="transmembrane region" description="Helical" evidence="5">
    <location>
        <begin position="380"/>
        <end position="398"/>
    </location>
</feature>
<feature type="transmembrane region" description="Helical" evidence="5">
    <location>
        <begin position="118"/>
        <end position="135"/>
    </location>
</feature>
<dbReference type="GO" id="GO:0022857">
    <property type="term" value="F:transmembrane transporter activity"/>
    <property type="evidence" value="ECO:0007669"/>
    <property type="project" value="InterPro"/>
</dbReference>
<evidence type="ECO:0000256" key="1">
    <source>
        <dbReference type="ARBA" id="ARBA00004141"/>
    </source>
</evidence>
<feature type="transmembrane region" description="Helical" evidence="5">
    <location>
        <begin position="240"/>
        <end position="260"/>
    </location>
</feature>
<sequence length="520" mass="58181">MITSTENICCVHEFTRSNILLTGFQKQATWKEQPKKIIKYAKSILRETTVEPCLFIYMLCTAISSLAVMNMHLDKACRVNFDYGDDICDRIAKRNTSGLDKEEKEIQSLVSAVVAWKFPLQTAIPAAMVLFVGAWSDKYKKRKICILFPFIGEIICNIGLLFATYFFKELSLTATALIEALPAAFTGGYIIIFMGMFSFMADRTTIENRTFRLGLVTICVTAGTPTGTALSGILLRAMGYYGVFSLLLVLYTISFVYGLFRLEDVVLPDEEKSFNDVEKSKQRNLLKEVFELVGNTVMVAVRPRALGGRAQIFCVLLLYLLMVGPLYGDSQVAYLYVIRKFGFTEVEYSVYGTINIVLGIFGTLFCVYILSQRLNVQDSAIGALAATSRIASCFMFAFAPTRPWYYSAPILNIFSHTGLTAIRSIASKSVPTEEVAKLNALIGVTEAIAPSIYMPSTSYIYVQTISSFPGAFYMFDAVLTVVALGLFSVIYILVRRRMRMTVTDPQKKEEFARTNEVSRF</sequence>
<dbReference type="Pfam" id="PF07690">
    <property type="entry name" value="MFS_1"/>
    <property type="match status" value="1"/>
</dbReference>
<protein>
    <submittedName>
        <fullName evidence="6">SFRICE_009724</fullName>
    </submittedName>
</protein>
<evidence type="ECO:0000256" key="3">
    <source>
        <dbReference type="ARBA" id="ARBA00022989"/>
    </source>
</evidence>
<feature type="transmembrane region" description="Helical" evidence="5">
    <location>
        <begin position="438"/>
        <end position="461"/>
    </location>
</feature>
<dbReference type="AlphaFoldDB" id="A0A2H1VB83"/>
<accession>A0A2H1VB83</accession>
<dbReference type="EMBL" id="ODYU01001620">
    <property type="protein sequence ID" value="SOQ38098.1"/>
    <property type="molecule type" value="Genomic_DNA"/>
</dbReference>